<proteinExistence type="predicted"/>
<comment type="caution">
    <text evidence="1">The sequence shown here is derived from an EMBL/GenBank/DDBJ whole genome shotgun (WGS) entry which is preliminary data.</text>
</comment>
<keyword evidence="2" id="KW-1185">Reference proteome</keyword>
<dbReference type="EMBL" id="CAJVPS010002935">
    <property type="protein sequence ID" value="CAG8579258.1"/>
    <property type="molecule type" value="Genomic_DNA"/>
</dbReference>
<dbReference type="OrthoDB" id="10457346at2759"/>
<name>A0A9N9G222_9GLOM</name>
<gene>
    <name evidence="1" type="ORF">ALEPTO_LOCUS7182</name>
</gene>
<reference evidence="1" key="1">
    <citation type="submission" date="2021-06" db="EMBL/GenBank/DDBJ databases">
        <authorList>
            <person name="Kallberg Y."/>
            <person name="Tangrot J."/>
            <person name="Rosling A."/>
        </authorList>
    </citation>
    <scope>NUCLEOTIDE SEQUENCE</scope>
    <source>
        <strain evidence="1">FL130A</strain>
    </source>
</reference>
<evidence type="ECO:0000313" key="2">
    <source>
        <dbReference type="Proteomes" id="UP000789508"/>
    </source>
</evidence>
<protein>
    <submittedName>
        <fullName evidence="1">9739_t:CDS:1</fullName>
    </submittedName>
</protein>
<sequence length="219" mass="25383">MTFDRRTHLRREREKKYAENIAQPKGVKLPSYDAMEKYLEDPETLNEEAVFNGISWTEISSFAITMPSDNDKSNQTDEIKKFLEFLIPLTEFDFYDIRNSSICYPNAKIDFIIVRKDGIIYEQILVTVIEEKSTTSHKDAVCQVCDRYMGILKQQRQFKVAHRPFTLQNWTLAPNGTPGEKGYSLLVRLLKSPSACLGFIPCLIPNSPYLFTRMDKMCE</sequence>
<evidence type="ECO:0000313" key="1">
    <source>
        <dbReference type="EMBL" id="CAG8579258.1"/>
    </source>
</evidence>
<dbReference type="Proteomes" id="UP000789508">
    <property type="component" value="Unassembled WGS sequence"/>
</dbReference>
<dbReference type="AlphaFoldDB" id="A0A9N9G222"/>
<accession>A0A9N9G222</accession>
<organism evidence="1 2">
    <name type="scientific">Ambispora leptoticha</name>
    <dbReference type="NCBI Taxonomy" id="144679"/>
    <lineage>
        <taxon>Eukaryota</taxon>
        <taxon>Fungi</taxon>
        <taxon>Fungi incertae sedis</taxon>
        <taxon>Mucoromycota</taxon>
        <taxon>Glomeromycotina</taxon>
        <taxon>Glomeromycetes</taxon>
        <taxon>Archaeosporales</taxon>
        <taxon>Ambisporaceae</taxon>
        <taxon>Ambispora</taxon>
    </lineage>
</organism>